<keyword evidence="1" id="KW-0812">Transmembrane</keyword>
<dbReference type="OrthoDB" id="1470350at2759"/>
<gene>
    <name evidence="3" type="ORF">EI97DRAFT_433727</name>
</gene>
<dbReference type="EMBL" id="ML986495">
    <property type="protein sequence ID" value="KAF2275781.1"/>
    <property type="molecule type" value="Genomic_DNA"/>
</dbReference>
<evidence type="ECO:0000256" key="1">
    <source>
        <dbReference type="SAM" id="Phobius"/>
    </source>
</evidence>
<evidence type="ECO:0000259" key="2">
    <source>
        <dbReference type="Pfam" id="PF00487"/>
    </source>
</evidence>
<dbReference type="RefSeq" id="XP_033653320.1">
    <property type="nucleotide sequence ID" value="XM_033798448.1"/>
</dbReference>
<dbReference type="InterPro" id="IPR005804">
    <property type="entry name" value="FA_desaturase_dom"/>
</dbReference>
<sequence>MVGLILKPDPDLTLQDQLLLEVFQLRCSPQANTKAAGPEALQVSEHALRNQAHSGIVSHEDIQRREHEIIRHLKALNDPKSPQFEPTIFSSIDTASIKSPFLRKWVIDPYVRCARSLVRNEMDVVMVTHLLLYVTTTIPSAAYLFYNFRWWHGVAHAIMQAYYMGPYTLMMHQHIHMRGIFKKEFAWLDAHFPYIMDPLMGHTWNSYYFHHVKHHHVEGNGPDDLSSTVRYQRDDVLDFLRYLGRFYFLVWFDLPRYFLRKRKLDLALKSAGFEISNYIFLYTVFTYVNWRATIVVFLIPLALMRVAMMLGNWGQHAFVDETEPNSDFRSSITLIDVSSNRYCYNDGYHTSHHLNPLRHWRDHPAAFLSQADQYINEQALVFYNIDYMMISISLLTKNYELLAKHLVPLGAQAKLSLEERAEMLRRKTRRFTEEEIAIKWGKEYARL</sequence>
<feature type="transmembrane region" description="Helical" evidence="1">
    <location>
        <begin position="279"/>
        <end position="303"/>
    </location>
</feature>
<keyword evidence="1" id="KW-1133">Transmembrane helix</keyword>
<dbReference type="Pfam" id="PF00487">
    <property type="entry name" value="FA_desaturase"/>
    <property type="match status" value="1"/>
</dbReference>
<reference evidence="3" key="1">
    <citation type="journal article" date="2020" name="Stud. Mycol.">
        <title>101 Dothideomycetes genomes: a test case for predicting lifestyles and emergence of pathogens.</title>
        <authorList>
            <person name="Haridas S."/>
            <person name="Albert R."/>
            <person name="Binder M."/>
            <person name="Bloem J."/>
            <person name="Labutti K."/>
            <person name="Salamov A."/>
            <person name="Andreopoulos B."/>
            <person name="Baker S."/>
            <person name="Barry K."/>
            <person name="Bills G."/>
            <person name="Bluhm B."/>
            <person name="Cannon C."/>
            <person name="Castanera R."/>
            <person name="Culley D."/>
            <person name="Daum C."/>
            <person name="Ezra D."/>
            <person name="Gonzalez J."/>
            <person name="Henrissat B."/>
            <person name="Kuo A."/>
            <person name="Liang C."/>
            <person name="Lipzen A."/>
            <person name="Lutzoni F."/>
            <person name="Magnuson J."/>
            <person name="Mondo S."/>
            <person name="Nolan M."/>
            <person name="Ohm R."/>
            <person name="Pangilinan J."/>
            <person name="Park H.-J."/>
            <person name="Ramirez L."/>
            <person name="Alfaro M."/>
            <person name="Sun H."/>
            <person name="Tritt A."/>
            <person name="Yoshinaga Y."/>
            <person name="Zwiers L.-H."/>
            <person name="Turgeon B."/>
            <person name="Goodwin S."/>
            <person name="Spatafora J."/>
            <person name="Crous P."/>
            <person name="Grigoriev I."/>
        </authorList>
    </citation>
    <scope>NUCLEOTIDE SEQUENCE</scope>
    <source>
        <strain evidence="3">CBS 379.55</strain>
    </source>
</reference>
<feature type="transmembrane region" description="Helical" evidence="1">
    <location>
        <begin position="124"/>
        <end position="144"/>
    </location>
</feature>
<dbReference type="Proteomes" id="UP000800097">
    <property type="component" value="Unassembled WGS sequence"/>
</dbReference>
<name>A0A6A6JGU5_WESOR</name>
<accession>A0A6A6JGU5</accession>
<proteinExistence type="predicted"/>
<keyword evidence="1" id="KW-0472">Membrane</keyword>
<organism evidence="3 4">
    <name type="scientific">Westerdykella ornata</name>
    <dbReference type="NCBI Taxonomy" id="318751"/>
    <lineage>
        <taxon>Eukaryota</taxon>
        <taxon>Fungi</taxon>
        <taxon>Dikarya</taxon>
        <taxon>Ascomycota</taxon>
        <taxon>Pezizomycotina</taxon>
        <taxon>Dothideomycetes</taxon>
        <taxon>Pleosporomycetidae</taxon>
        <taxon>Pleosporales</taxon>
        <taxon>Sporormiaceae</taxon>
        <taxon>Westerdykella</taxon>
    </lineage>
</organism>
<dbReference type="PANTHER" id="PTHR36459">
    <property type="entry name" value="ORF"/>
    <property type="match status" value="1"/>
</dbReference>
<keyword evidence="4" id="KW-1185">Reference proteome</keyword>
<dbReference type="GO" id="GO:0006629">
    <property type="term" value="P:lipid metabolic process"/>
    <property type="evidence" value="ECO:0007669"/>
    <property type="project" value="InterPro"/>
</dbReference>
<protein>
    <submittedName>
        <fullName evidence="3">Fatty acid desaturas-like protein</fullName>
    </submittedName>
</protein>
<dbReference type="AlphaFoldDB" id="A0A6A6JGU5"/>
<dbReference type="PANTHER" id="PTHR36459:SF1">
    <property type="entry name" value="FATTY ACID DESATURASE DOMAIN-CONTAINING PROTEIN-RELATED"/>
    <property type="match status" value="1"/>
</dbReference>
<dbReference type="GeneID" id="54551623"/>
<evidence type="ECO:0000313" key="3">
    <source>
        <dbReference type="EMBL" id="KAF2275781.1"/>
    </source>
</evidence>
<evidence type="ECO:0000313" key="4">
    <source>
        <dbReference type="Proteomes" id="UP000800097"/>
    </source>
</evidence>
<feature type="domain" description="Fatty acid desaturase" evidence="2">
    <location>
        <begin position="150"/>
        <end position="367"/>
    </location>
</feature>